<accession>A0A0C2DHB8</accession>
<dbReference type="AlphaFoldDB" id="A0A0C2DHB8"/>
<gene>
    <name evidence="5" type="ORF">DB30_05986</name>
</gene>
<dbReference type="InterPro" id="IPR017927">
    <property type="entry name" value="FAD-bd_FR_type"/>
</dbReference>
<protein>
    <recommendedName>
        <fullName evidence="2">ferredoxin--NADP(+) reductase</fullName>
        <ecNumber evidence="2">1.18.1.2</ecNumber>
    </recommendedName>
</protein>
<dbReference type="CDD" id="cd06195">
    <property type="entry name" value="FNR1"/>
    <property type="match status" value="1"/>
</dbReference>
<dbReference type="InterPro" id="IPR001433">
    <property type="entry name" value="OxRdtase_FAD/NAD-bd"/>
</dbReference>
<dbReference type="Pfam" id="PF00175">
    <property type="entry name" value="NAD_binding_1"/>
    <property type="match status" value="1"/>
</dbReference>
<dbReference type="InterPro" id="IPR033892">
    <property type="entry name" value="FNR_bac"/>
</dbReference>
<dbReference type="SUPFAM" id="SSF63380">
    <property type="entry name" value="Riboflavin synthase domain-like"/>
    <property type="match status" value="1"/>
</dbReference>
<dbReference type="Gene3D" id="3.40.50.80">
    <property type="entry name" value="Nucleotide-binding domain of ferredoxin-NADP reductase (FNR) module"/>
    <property type="match status" value="1"/>
</dbReference>
<dbReference type="InterPro" id="IPR039261">
    <property type="entry name" value="FNR_nucleotide-bd"/>
</dbReference>
<organism evidence="5 6">
    <name type="scientific">Enhygromyxa salina</name>
    <dbReference type="NCBI Taxonomy" id="215803"/>
    <lineage>
        <taxon>Bacteria</taxon>
        <taxon>Pseudomonadati</taxon>
        <taxon>Myxococcota</taxon>
        <taxon>Polyangia</taxon>
        <taxon>Nannocystales</taxon>
        <taxon>Nannocystaceae</taxon>
        <taxon>Enhygromyxa</taxon>
    </lineage>
</organism>
<keyword evidence="3" id="KW-0547">Nucleotide-binding</keyword>
<dbReference type="PRINTS" id="PR00371">
    <property type="entry name" value="FPNCR"/>
</dbReference>
<evidence type="ECO:0000313" key="6">
    <source>
        <dbReference type="Proteomes" id="UP000031599"/>
    </source>
</evidence>
<dbReference type="RefSeq" id="WP_052546472.1">
    <property type="nucleotide sequence ID" value="NZ_JMCC02000006.1"/>
</dbReference>
<comment type="similarity">
    <text evidence="1">Belongs to the ferredoxin--NADP reductase type 1 family.</text>
</comment>
<evidence type="ECO:0000313" key="5">
    <source>
        <dbReference type="EMBL" id="KIG19082.1"/>
    </source>
</evidence>
<evidence type="ECO:0000256" key="2">
    <source>
        <dbReference type="ARBA" id="ARBA00013223"/>
    </source>
</evidence>
<comment type="caution">
    <text evidence="5">The sequence shown here is derived from an EMBL/GenBank/DDBJ whole genome shotgun (WGS) entry which is preliminary data.</text>
</comment>
<dbReference type="PROSITE" id="PS51384">
    <property type="entry name" value="FAD_FR"/>
    <property type="match status" value="1"/>
</dbReference>
<reference evidence="5 6" key="1">
    <citation type="submission" date="2014-12" db="EMBL/GenBank/DDBJ databases">
        <title>Genome assembly of Enhygromyxa salina DSM 15201.</title>
        <authorList>
            <person name="Sharma G."/>
            <person name="Subramanian S."/>
        </authorList>
    </citation>
    <scope>NUCLEOTIDE SEQUENCE [LARGE SCALE GENOMIC DNA]</scope>
    <source>
        <strain evidence="5 6">DSM 15201</strain>
    </source>
</reference>
<dbReference type="EC" id="1.18.1.2" evidence="2"/>
<dbReference type="PANTHER" id="PTHR47878">
    <property type="entry name" value="OXIDOREDUCTASE FAD/NAD(P)-BINDING DOMAIN PROTEIN"/>
    <property type="match status" value="1"/>
</dbReference>
<dbReference type="Proteomes" id="UP000031599">
    <property type="component" value="Unassembled WGS sequence"/>
</dbReference>
<proteinExistence type="inferred from homology"/>
<evidence type="ECO:0000256" key="1">
    <source>
        <dbReference type="ARBA" id="ARBA00008312"/>
    </source>
</evidence>
<evidence type="ECO:0000256" key="3">
    <source>
        <dbReference type="ARBA" id="ARBA00022741"/>
    </source>
</evidence>
<dbReference type="GO" id="GO:0004324">
    <property type="term" value="F:ferredoxin-NADP+ reductase activity"/>
    <property type="evidence" value="ECO:0007669"/>
    <property type="project" value="UniProtKB-EC"/>
</dbReference>
<dbReference type="InterPro" id="IPR001709">
    <property type="entry name" value="Flavoprot_Pyr_Nucl_cyt_Rdtase"/>
</dbReference>
<name>A0A0C2DHB8_9BACT</name>
<dbReference type="EMBL" id="JMCC02000006">
    <property type="protein sequence ID" value="KIG19082.1"/>
    <property type="molecule type" value="Genomic_DNA"/>
</dbReference>
<evidence type="ECO:0000259" key="4">
    <source>
        <dbReference type="PROSITE" id="PS51384"/>
    </source>
</evidence>
<dbReference type="Gene3D" id="2.40.30.10">
    <property type="entry name" value="Translation factors"/>
    <property type="match status" value="1"/>
</dbReference>
<dbReference type="SUPFAM" id="SSF52343">
    <property type="entry name" value="Ferredoxin reductase-like, C-terminal NADP-linked domain"/>
    <property type="match status" value="1"/>
</dbReference>
<dbReference type="PANTHER" id="PTHR47878:SF2">
    <property type="entry name" value="OXIDOREDUCTASE FAD_NAD(P)-BINDING DOMAIN PROTEIN"/>
    <property type="match status" value="1"/>
</dbReference>
<feature type="domain" description="FAD-binding FR-type" evidence="4">
    <location>
        <begin position="5"/>
        <end position="118"/>
    </location>
</feature>
<dbReference type="GO" id="GO:0000166">
    <property type="term" value="F:nucleotide binding"/>
    <property type="evidence" value="ECO:0007669"/>
    <property type="project" value="UniProtKB-KW"/>
</dbReference>
<dbReference type="InterPro" id="IPR017938">
    <property type="entry name" value="Riboflavin_synthase-like_b-brl"/>
</dbReference>
<sequence length="310" mass="34781">MAPRTLEYNATLEAKVDMSDVLAVFKVVPDTPIPEGRWFIPGQYLTLGLNNEAKPELGSVRRAMSIASAPQQRRTIDFYVRYVSTPESDNPLTHLLWNMKPGDRMSMTTRAIGKFNIDDTIGLEDKRLKILVAAGTGLAPFTSMVESDIEVDPKADLSSYVLLHGASYPNEIGYKERLEQLARDNGLHYLPTISRPKEAPEWKGDTGRVEDFFKPDRITALEQAIGLKPGELTPERAVIYICGLTGTIAMTIERLLGRGFVPFHRRIRRELGFDDAVESTIYYEQYDNEPVLKVKDPVELARLKALLPAS</sequence>
<dbReference type="InterPro" id="IPR051930">
    <property type="entry name" value="FNR_type-1"/>
</dbReference>